<evidence type="ECO:0000313" key="10">
    <source>
        <dbReference type="Proteomes" id="UP000002499"/>
    </source>
</evidence>
<organism evidence="10">
    <name type="scientific">Metarhizium acridum (strain CQMa 102)</name>
    <dbReference type="NCBI Taxonomy" id="655827"/>
    <lineage>
        <taxon>Eukaryota</taxon>
        <taxon>Fungi</taxon>
        <taxon>Dikarya</taxon>
        <taxon>Ascomycota</taxon>
        <taxon>Pezizomycotina</taxon>
        <taxon>Sordariomycetes</taxon>
        <taxon>Hypocreomycetidae</taxon>
        <taxon>Hypocreales</taxon>
        <taxon>Clavicipitaceae</taxon>
        <taxon>Metarhizium</taxon>
    </lineage>
</organism>
<dbReference type="GO" id="GO:0006308">
    <property type="term" value="P:DNA catabolic process"/>
    <property type="evidence" value="ECO:0007669"/>
    <property type="project" value="InterPro"/>
</dbReference>
<dbReference type="InterPro" id="IPR003154">
    <property type="entry name" value="S1/P1nuclease"/>
</dbReference>
<dbReference type="Proteomes" id="UP000002499">
    <property type="component" value="Unassembled WGS sequence"/>
</dbReference>
<evidence type="ECO:0000256" key="1">
    <source>
        <dbReference type="ARBA" id="ARBA00009547"/>
    </source>
</evidence>
<keyword evidence="6" id="KW-1015">Disulfide bond</keyword>
<dbReference type="RefSeq" id="XP_007810733.1">
    <property type="nucleotide sequence ID" value="XM_007812542.1"/>
</dbReference>
<keyword evidence="4" id="KW-0255">Endonuclease</keyword>
<comment type="similarity">
    <text evidence="1">Belongs to the nuclease type I family.</text>
</comment>
<keyword evidence="10" id="KW-1185">Reference proteome</keyword>
<dbReference type="STRING" id="655827.E9E3E5"/>
<dbReference type="CDD" id="cd11010">
    <property type="entry name" value="S1-P1_nuclease"/>
    <property type="match status" value="1"/>
</dbReference>
<sequence>MKLSLHYLFLQLLCLPGILAWGDLGHDTTAYLASHFVSSPTRDYLKNLLRNHHDDYLAGVATWADQIRRLRQWKFTTNFHFIDAHDDPTHDSCQVDYARDCKKGGCIISALANYTERARDRALPRLERENAFKFLIHFIGDLHQPLHNEDVAKGATEIQVRWQNRQYSLHAVWDTHIPEEMTQHLGTGPTGTAMQWADELASEITSGKYATDKERWLDQFNPTSPNVTAMAWSNEANHYVCTHVFPSGLKPKQIAHKNLYTNGYYDQAAPVVEEQIARAGFRMAAWLDDIVSSLQAEEGSNEAVDDEL</sequence>
<evidence type="ECO:0000256" key="7">
    <source>
        <dbReference type="ARBA" id="ARBA00023180"/>
    </source>
</evidence>
<accession>E9E3E5</accession>
<dbReference type="InParanoid" id="E9E3E5"/>
<keyword evidence="8" id="KW-0732">Signal</keyword>
<dbReference type="Gene3D" id="1.10.575.10">
    <property type="entry name" value="P1 Nuclease"/>
    <property type="match status" value="1"/>
</dbReference>
<evidence type="ECO:0000256" key="5">
    <source>
        <dbReference type="ARBA" id="ARBA00022801"/>
    </source>
</evidence>
<keyword evidence="2" id="KW-0540">Nuclease</keyword>
<dbReference type="GO" id="GO:0016788">
    <property type="term" value="F:hydrolase activity, acting on ester bonds"/>
    <property type="evidence" value="ECO:0007669"/>
    <property type="project" value="InterPro"/>
</dbReference>
<gene>
    <name evidence="9" type="ORF">MAC_04393</name>
</gene>
<dbReference type="HOGENOM" id="CLU_044365_0_0_1"/>
<dbReference type="GO" id="GO:0046872">
    <property type="term" value="F:metal ion binding"/>
    <property type="evidence" value="ECO:0007669"/>
    <property type="project" value="UniProtKB-KW"/>
</dbReference>
<evidence type="ECO:0000256" key="4">
    <source>
        <dbReference type="ARBA" id="ARBA00022759"/>
    </source>
</evidence>
<feature type="chain" id="PRO_5003238488" evidence="8">
    <location>
        <begin position="21"/>
        <end position="308"/>
    </location>
</feature>
<dbReference type="PANTHER" id="PTHR33146">
    <property type="entry name" value="ENDONUCLEASE 4"/>
    <property type="match status" value="1"/>
</dbReference>
<dbReference type="OrthoDB" id="441446at2759"/>
<evidence type="ECO:0000313" key="9">
    <source>
        <dbReference type="EMBL" id="EFY89538.1"/>
    </source>
</evidence>
<dbReference type="GeneID" id="19248704"/>
<keyword evidence="3" id="KW-0479">Metal-binding</keyword>
<dbReference type="GO" id="GO:0004519">
    <property type="term" value="F:endonuclease activity"/>
    <property type="evidence" value="ECO:0007669"/>
    <property type="project" value="UniProtKB-KW"/>
</dbReference>
<feature type="signal peptide" evidence="8">
    <location>
        <begin position="1"/>
        <end position="20"/>
    </location>
</feature>
<dbReference type="OMA" id="DKYAMES"/>
<proteinExistence type="inferred from homology"/>
<protein>
    <submittedName>
        <fullName evidence="9">Putative nuclease S1</fullName>
    </submittedName>
</protein>
<dbReference type="SUPFAM" id="SSF48537">
    <property type="entry name" value="Phospholipase C/P1 nuclease"/>
    <property type="match status" value="1"/>
</dbReference>
<evidence type="ECO:0000256" key="8">
    <source>
        <dbReference type="SAM" id="SignalP"/>
    </source>
</evidence>
<evidence type="ECO:0000256" key="2">
    <source>
        <dbReference type="ARBA" id="ARBA00022722"/>
    </source>
</evidence>
<dbReference type="KEGG" id="maw:19248704"/>
<name>E9E3E5_METAQ</name>
<keyword evidence="5" id="KW-0378">Hydrolase</keyword>
<dbReference type="EMBL" id="GL698498">
    <property type="protein sequence ID" value="EFY89538.1"/>
    <property type="molecule type" value="Genomic_DNA"/>
</dbReference>
<reference evidence="9 10" key="1">
    <citation type="journal article" date="2011" name="PLoS Genet.">
        <title>Genome sequencing and comparative transcriptomics of the model entomopathogenic fungi Metarhizium anisopliae and M. acridum.</title>
        <authorList>
            <person name="Gao Q."/>
            <person name="Jin K."/>
            <person name="Ying S.H."/>
            <person name="Zhang Y."/>
            <person name="Xiao G."/>
            <person name="Shang Y."/>
            <person name="Duan Z."/>
            <person name="Hu X."/>
            <person name="Xie X.Q."/>
            <person name="Zhou G."/>
            <person name="Peng G."/>
            <person name="Luo Z."/>
            <person name="Huang W."/>
            <person name="Wang B."/>
            <person name="Fang W."/>
            <person name="Wang S."/>
            <person name="Zhong Y."/>
            <person name="Ma L.J."/>
            <person name="St Leger R.J."/>
            <person name="Zhao G.P."/>
            <person name="Pei Y."/>
            <person name="Feng M.G."/>
            <person name="Xia Y."/>
            <person name="Wang C."/>
        </authorList>
    </citation>
    <scope>NUCLEOTIDE SEQUENCE [LARGE SCALE GENOMIC DNA]</scope>
    <source>
        <strain evidence="9 10">CQMa 102</strain>
    </source>
</reference>
<dbReference type="AlphaFoldDB" id="E9E3E5"/>
<dbReference type="Pfam" id="PF02265">
    <property type="entry name" value="S1-P1_nuclease"/>
    <property type="match status" value="1"/>
</dbReference>
<evidence type="ECO:0000256" key="3">
    <source>
        <dbReference type="ARBA" id="ARBA00022723"/>
    </source>
</evidence>
<keyword evidence="7" id="KW-0325">Glycoprotein</keyword>
<dbReference type="PANTHER" id="PTHR33146:SF26">
    <property type="entry name" value="ENDONUCLEASE 4"/>
    <property type="match status" value="1"/>
</dbReference>
<dbReference type="InterPro" id="IPR008947">
    <property type="entry name" value="PLipase_C/P1_nuclease_dom_sf"/>
</dbReference>
<dbReference type="GO" id="GO:0003676">
    <property type="term" value="F:nucleic acid binding"/>
    <property type="evidence" value="ECO:0007669"/>
    <property type="project" value="InterPro"/>
</dbReference>
<evidence type="ECO:0000256" key="6">
    <source>
        <dbReference type="ARBA" id="ARBA00023157"/>
    </source>
</evidence>
<dbReference type="eggNOG" id="ENOG502QRXU">
    <property type="taxonomic scope" value="Eukaryota"/>
</dbReference>